<dbReference type="Proteomes" id="UP000324222">
    <property type="component" value="Unassembled WGS sequence"/>
</dbReference>
<feature type="region of interest" description="Disordered" evidence="1">
    <location>
        <begin position="106"/>
        <end position="207"/>
    </location>
</feature>
<gene>
    <name evidence="2" type="ORF">E2C01_008805</name>
</gene>
<sequence>MSTTDKSVANAEEQVTKGTKRAAEPILVFGVSVRLRGGGRAWAQVLLRGRGWVARCPAPGRAGGAVCGVSRRHCRDKGNSPVCRRCWRKGFWFLERGRGVGTAAAAAAPWDQNTSRAADGGCVGSGGEATPGALVWQGREEETEDAKKLKGEENGEEELEEEEDLEDEEDLGDAEEELDEEAEEEEEGEGEEGEGEEDEEEEDAEDA</sequence>
<evidence type="ECO:0000256" key="1">
    <source>
        <dbReference type="SAM" id="MobiDB-lite"/>
    </source>
</evidence>
<protein>
    <submittedName>
        <fullName evidence="2">Uncharacterized protein</fullName>
    </submittedName>
</protein>
<accession>A0A5B7D1S5</accession>
<feature type="compositionally biased region" description="Acidic residues" evidence="1">
    <location>
        <begin position="154"/>
        <end position="207"/>
    </location>
</feature>
<evidence type="ECO:0000313" key="3">
    <source>
        <dbReference type="Proteomes" id="UP000324222"/>
    </source>
</evidence>
<keyword evidence="3" id="KW-1185">Reference proteome</keyword>
<reference evidence="2 3" key="1">
    <citation type="submission" date="2019-05" db="EMBL/GenBank/DDBJ databases">
        <title>Another draft genome of Portunus trituberculatus and its Hox gene families provides insights of decapod evolution.</title>
        <authorList>
            <person name="Jeong J.-H."/>
            <person name="Song I."/>
            <person name="Kim S."/>
            <person name="Choi T."/>
            <person name="Kim D."/>
            <person name="Ryu S."/>
            <person name="Kim W."/>
        </authorList>
    </citation>
    <scope>NUCLEOTIDE SEQUENCE [LARGE SCALE GENOMIC DNA]</scope>
    <source>
        <tissue evidence="2">Muscle</tissue>
    </source>
</reference>
<proteinExistence type="predicted"/>
<comment type="caution">
    <text evidence="2">The sequence shown here is derived from an EMBL/GenBank/DDBJ whole genome shotgun (WGS) entry which is preliminary data.</text>
</comment>
<organism evidence="2 3">
    <name type="scientific">Portunus trituberculatus</name>
    <name type="common">Swimming crab</name>
    <name type="synonym">Neptunus trituberculatus</name>
    <dbReference type="NCBI Taxonomy" id="210409"/>
    <lineage>
        <taxon>Eukaryota</taxon>
        <taxon>Metazoa</taxon>
        <taxon>Ecdysozoa</taxon>
        <taxon>Arthropoda</taxon>
        <taxon>Crustacea</taxon>
        <taxon>Multicrustacea</taxon>
        <taxon>Malacostraca</taxon>
        <taxon>Eumalacostraca</taxon>
        <taxon>Eucarida</taxon>
        <taxon>Decapoda</taxon>
        <taxon>Pleocyemata</taxon>
        <taxon>Brachyura</taxon>
        <taxon>Eubrachyura</taxon>
        <taxon>Portunoidea</taxon>
        <taxon>Portunidae</taxon>
        <taxon>Portuninae</taxon>
        <taxon>Portunus</taxon>
    </lineage>
</organism>
<dbReference type="EMBL" id="VSRR010000469">
    <property type="protein sequence ID" value="MPC15997.1"/>
    <property type="molecule type" value="Genomic_DNA"/>
</dbReference>
<evidence type="ECO:0000313" key="2">
    <source>
        <dbReference type="EMBL" id="MPC15997.1"/>
    </source>
</evidence>
<name>A0A5B7D1S5_PORTR</name>
<dbReference type="AlphaFoldDB" id="A0A5B7D1S5"/>